<dbReference type="NCBIfam" id="TIGR02228">
    <property type="entry name" value="sigpep_I_arch"/>
    <property type="match status" value="1"/>
</dbReference>
<dbReference type="AlphaFoldDB" id="A0A1F7YBH1"/>
<dbReference type="GO" id="GO:0009003">
    <property type="term" value="F:signal peptidase activity"/>
    <property type="evidence" value="ECO:0007669"/>
    <property type="project" value="UniProtKB-EC"/>
</dbReference>
<protein>
    <recommendedName>
        <fullName evidence="1">Signal peptidase I</fullName>
        <ecNumber evidence="1">3.4.21.89</ecNumber>
    </recommendedName>
</protein>
<evidence type="ECO:0000256" key="2">
    <source>
        <dbReference type="SAM" id="Phobius"/>
    </source>
</evidence>
<keyword evidence="2" id="KW-1133">Transmembrane helix</keyword>
<dbReference type="GO" id="GO:0016020">
    <property type="term" value="C:membrane"/>
    <property type="evidence" value="ECO:0007669"/>
    <property type="project" value="UniProtKB-UniRule"/>
</dbReference>
<dbReference type="CDD" id="cd06462">
    <property type="entry name" value="Peptidase_S24_S26"/>
    <property type="match status" value="1"/>
</dbReference>
<evidence type="ECO:0000313" key="4">
    <source>
        <dbReference type="Proteomes" id="UP000178851"/>
    </source>
</evidence>
<dbReference type="PRINTS" id="PR00728">
    <property type="entry name" value="SIGNALPTASE"/>
</dbReference>
<keyword evidence="2" id="KW-0812">Transmembrane</keyword>
<dbReference type="EC" id="3.4.21.89" evidence="1"/>
<sequence length="181" mass="19624">MEKIVELIKYFVLSVFGTALVVLLLPLLLKLPYGNKLMVVQTGSMEPAIPTGSIISSGNSVDIVSPIPSAKFSVGDIITFSTGKNIFVSHRVVKVVNKDGGFFYQTKGDNNNSADNNMIEENKVIGKVENTLPYLGRLVVFAKKPAGYLMLVVIPCLYVIGTEIFGIVNELKKKESSLAAL</sequence>
<dbReference type="EMBL" id="MGGI01000026">
    <property type="protein sequence ID" value="OGM24676.1"/>
    <property type="molecule type" value="Genomic_DNA"/>
</dbReference>
<gene>
    <name evidence="3" type="ORF">A2627_02660</name>
</gene>
<reference evidence="3 4" key="1">
    <citation type="journal article" date="2016" name="Nat. Commun.">
        <title>Thousands of microbial genomes shed light on interconnected biogeochemical processes in an aquifer system.</title>
        <authorList>
            <person name="Anantharaman K."/>
            <person name="Brown C.T."/>
            <person name="Hug L.A."/>
            <person name="Sharon I."/>
            <person name="Castelle C.J."/>
            <person name="Probst A.J."/>
            <person name="Thomas B.C."/>
            <person name="Singh A."/>
            <person name="Wilkins M.J."/>
            <person name="Karaoz U."/>
            <person name="Brodie E.L."/>
            <person name="Williams K.H."/>
            <person name="Hubbard S.S."/>
            <person name="Banfield J.F."/>
        </authorList>
    </citation>
    <scope>NUCLEOTIDE SEQUENCE [LARGE SCALE GENOMIC DNA]</scope>
</reference>
<dbReference type="Proteomes" id="UP000178851">
    <property type="component" value="Unassembled WGS sequence"/>
</dbReference>
<name>A0A1F7YBH1_9BACT</name>
<accession>A0A1F7YBH1</accession>
<comment type="caution">
    <text evidence="3">The sequence shown here is derived from an EMBL/GenBank/DDBJ whole genome shotgun (WGS) entry which is preliminary data.</text>
</comment>
<dbReference type="PANTHER" id="PTHR10806:SF6">
    <property type="entry name" value="SIGNAL PEPTIDASE COMPLEX CATALYTIC SUBUNIT SEC11"/>
    <property type="match status" value="1"/>
</dbReference>
<dbReference type="GO" id="GO:0004252">
    <property type="term" value="F:serine-type endopeptidase activity"/>
    <property type="evidence" value="ECO:0007669"/>
    <property type="project" value="UniProtKB-UniRule"/>
</dbReference>
<feature type="transmembrane region" description="Helical" evidence="2">
    <location>
        <begin position="146"/>
        <end position="168"/>
    </location>
</feature>
<dbReference type="GO" id="GO:0006465">
    <property type="term" value="P:signal peptide processing"/>
    <property type="evidence" value="ECO:0007669"/>
    <property type="project" value="UniProtKB-UniRule"/>
</dbReference>
<organism evidence="3 4">
    <name type="scientific">Candidatus Woesebacteria bacterium RIFCSPHIGHO2_01_FULL_39_28</name>
    <dbReference type="NCBI Taxonomy" id="1802496"/>
    <lineage>
        <taxon>Bacteria</taxon>
        <taxon>Candidatus Woeseibacteriota</taxon>
    </lineage>
</organism>
<proteinExistence type="predicted"/>
<keyword evidence="2" id="KW-0472">Membrane</keyword>
<dbReference type="PANTHER" id="PTHR10806">
    <property type="entry name" value="SIGNAL PEPTIDASE COMPLEX CATALYTIC SUBUNIT SEC11"/>
    <property type="match status" value="1"/>
</dbReference>
<evidence type="ECO:0000313" key="3">
    <source>
        <dbReference type="EMBL" id="OGM24676.1"/>
    </source>
</evidence>
<feature type="transmembrane region" description="Helical" evidence="2">
    <location>
        <begin position="7"/>
        <end position="29"/>
    </location>
</feature>
<dbReference type="InterPro" id="IPR001733">
    <property type="entry name" value="Peptidase_S26B"/>
</dbReference>
<evidence type="ECO:0000256" key="1">
    <source>
        <dbReference type="NCBIfam" id="TIGR02228"/>
    </source>
</evidence>